<dbReference type="OrthoDB" id="284357at2759"/>
<keyword evidence="8" id="KW-0496">Mitochondrion</keyword>
<sequence>MEESTRAKIMRLLGWGQTAIHIGFIPAVLLLGYLNADPKPSLLRLISPLAA</sequence>
<comment type="subcellular location">
    <subcellularLocation>
        <location evidence="1">Mitochondrion outer membrane</location>
        <topology evidence="1">Single-pass membrane protein</topology>
    </subcellularLocation>
</comment>
<dbReference type="STRING" id="1806994.A0A507CEN7"/>
<evidence type="ECO:0000256" key="7">
    <source>
        <dbReference type="ARBA" id="ARBA00022989"/>
    </source>
</evidence>
<evidence type="ECO:0000256" key="4">
    <source>
        <dbReference type="ARBA" id="ARBA00022692"/>
    </source>
</evidence>
<evidence type="ECO:0000256" key="1">
    <source>
        <dbReference type="ARBA" id="ARBA00004572"/>
    </source>
</evidence>
<keyword evidence="12" id="KW-1185">Reference proteome</keyword>
<dbReference type="Proteomes" id="UP000319731">
    <property type="component" value="Unassembled WGS sequence"/>
</dbReference>
<evidence type="ECO:0000256" key="5">
    <source>
        <dbReference type="ARBA" id="ARBA00022787"/>
    </source>
</evidence>
<dbReference type="Pfam" id="PF08038">
    <property type="entry name" value="Tom7"/>
    <property type="match status" value="1"/>
</dbReference>
<keyword evidence="3" id="KW-0813">Transport</keyword>
<name>A0A507CEN7_9FUNG</name>
<dbReference type="InterPro" id="IPR012621">
    <property type="entry name" value="Tom7"/>
</dbReference>
<accession>A0A507CEN7</accession>
<comment type="similarity">
    <text evidence="2">Belongs to the Tom7 family.</text>
</comment>
<evidence type="ECO:0000256" key="6">
    <source>
        <dbReference type="ARBA" id="ARBA00022927"/>
    </source>
</evidence>
<keyword evidence="6" id="KW-0653">Protein transport</keyword>
<evidence type="ECO:0000256" key="10">
    <source>
        <dbReference type="SAM" id="Phobius"/>
    </source>
</evidence>
<keyword evidence="9 10" id="KW-0472">Membrane</keyword>
<dbReference type="GeneID" id="42002683"/>
<evidence type="ECO:0008006" key="13">
    <source>
        <dbReference type="Google" id="ProtNLM"/>
    </source>
</evidence>
<evidence type="ECO:0000313" key="12">
    <source>
        <dbReference type="Proteomes" id="UP000319731"/>
    </source>
</evidence>
<reference evidence="11 12" key="1">
    <citation type="journal article" date="2019" name="Sci. Rep.">
        <title>Comparative genomics of chytrid fungi reveal insights into the obligate biotrophic and pathogenic lifestyle of Synchytrium endobioticum.</title>
        <authorList>
            <person name="van de Vossenberg B.T.L.H."/>
            <person name="Warris S."/>
            <person name="Nguyen H.D.T."/>
            <person name="van Gent-Pelzer M.P.E."/>
            <person name="Joly D.L."/>
            <person name="van de Geest H.C."/>
            <person name="Bonants P.J.M."/>
            <person name="Smith D.S."/>
            <person name="Levesque C.A."/>
            <person name="van der Lee T.A.J."/>
        </authorList>
    </citation>
    <scope>NUCLEOTIDE SEQUENCE [LARGE SCALE GENOMIC DNA]</scope>
    <source>
        <strain evidence="11 12">JEL517</strain>
    </source>
</reference>
<evidence type="ECO:0000256" key="2">
    <source>
        <dbReference type="ARBA" id="ARBA00010917"/>
    </source>
</evidence>
<keyword evidence="4 10" id="KW-0812">Transmembrane</keyword>
<gene>
    <name evidence="11" type="ORF">SmJEL517_g01458</name>
</gene>
<evidence type="ECO:0000256" key="8">
    <source>
        <dbReference type="ARBA" id="ARBA00023128"/>
    </source>
</evidence>
<proteinExistence type="inferred from homology"/>
<keyword evidence="7 10" id="KW-1133">Transmembrane helix</keyword>
<feature type="transmembrane region" description="Helical" evidence="10">
    <location>
        <begin position="12"/>
        <end position="34"/>
    </location>
</feature>
<dbReference type="GO" id="GO:0030150">
    <property type="term" value="P:protein import into mitochondrial matrix"/>
    <property type="evidence" value="ECO:0007669"/>
    <property type="project" value="InterPro"/>
</dbReference>
<dbReference type="GO" id="GO:0005742">
    <property type="term" value="C:mitochondrial outer membrane translocase complex"/>
    <property type="evidence" value="ECO:0007669"/>
    <property type="project" value="InterPro"/>
</dbReference>
<evidence type="ECO:0000256" key="3">
    <source>
        <dbReference type="ARBA" id="ARBA00022448"/>
    </source>
</evidence>
<evidence type="ECO:0000313" key="11">
    <source>
        <dbReference type="EMBL" id="TPX36374.1"/>
    </source>
</evidence>
<dbReference type="EMBL" id="QEAO01000005">
    <property type="protein sequence ID" value="TPX36374.1"/>
    <property type="molecule type" value="Genomic_DNA"/>
</dbReference>
<dbReference type="AlphaFoldDB" id="A0A507CEN7"/>
<dbReference type="RefSeq" id="XP_031026687.1">
    <property type="nucleotide sequence ID" value="XM_031167386.1"/>
</dbReference>
<comment type="caution">
    <text evidence="11">The sequence shown here is derived from an EMBL/GenBank/DDBJ whole genome shotgun (WGS) entry which is preliminary data.</text>
</comment>
<evidence type="ECO:0000256" key="9">
    <source>
        <dbReference type="ARBA" id="ARBA00023136"/>
    </source>
</evidence>
<keyword evidence="5" id="KW-1000">Mitochondrion outer membrane</keyword>
<protein>
    <recommendedName>
        <fullName evidence="13">Mitochondrial import receptor subunit TOM7</fullName>
    </recommendedName>
</protein>
<organism evidence="11 12">
    <name type="scientific">Synchytrium microbalum</name>
    <dbReference type="NCBI Taxonomy" id="1806994"/>
    <lineage>
        <taxon>Eukaryota</taxon>
        <taxon>Fungi</taxon>
        <taxon>Fungi incertae sedis</taxon>
        <taxon>Chytridiomycota</taxon>
        <taxon>Chytridiomycota incertae sedis</taxon>
        <taxon>Chytridiomycetes</taxon>
        <taxon>Synchytriales</taxon>
        <taxon>Synchytriaceae</taxon>
        <taxon>Synchytrium</taxon>
    </lineage>
</organism>